<evidence type="ECO:0000313" key="3">
    <source>
        <dbReference type="Proteomes" id="UP000649617"/>
    </source>
</evidence>
<dbReference type="InterPro" id="IPR000626">
    <property type="entry name" value="Ubiquitin-like_dom"/>
</dbReference>
<dbReference type="InterPro" id="IPR025197">
    <property type="entry name" value="DUF4116"/>
</dbReference>
<sequence>MEVAVRALSGDLLCSFEVLATQTVADLKELIRKSTQIKPNLQKLLLGVKLLSNGEALGSLLTEGAPNEVILLQVDKRIEEVEEDWRRLRKASEAVRNDKDLVLAAIHRSAGEAVKFAGDQARADREVMLAAMEHNGSLYKYANPLLGADLEFMSAALRQSPCQNDPLPAWHWHTSESMCSDKAFMLLMVARQGVALQHASCELRGDEELVRAAMSSYVLAFQYASETLKSDRQFAEHAVKASVRNLLHVPDDLKADRNFILNCLIPFHEGNSRSYTLPSILQKLPDSLHGDRAVVLRALLSLPLCHRREELLRARKDLHSDEGLRAAAGLSGKPVPSGGIRTEAREPAALLAGELPKKQAFWHKLLDNDKLRLDLDLVSAALEDDASVYELLPEAMRCREQIALLAFRRHRIKLPKPLLSNRNVVVEAAAIQVNASDVEKRRLQKLPLTQLVAKFELA</sequence>
<dbReference type="CDD" id="cd17039">
    <property type="entry name" value="Ubl_ubiquitin_like"/>
    <property type="match status" value="1"/>
</dbReference>
<protein>
    <recommendedName>
        <fullName evidence="1">Ubiquitin-like domain-containing protein</fullName>
    </recommendedName>
</protein>
<dbReference type="OrthoDB" id="421078at2759"/>
<keyword evidence="3" id="KW-1185">Reference proteome</keyword>
<dbReference type="SMART" id="SM00213">
    <property type="entry name" value="UBQ"/>
    <property type="match status" value="1"/>
</dbReference>
<proteinExistence type="predicted"/>
<evidence type="ECO:0000313" key="2">
    <source>
        <dbReference type="EMBL" id="CAE7602291.1"/>
    </source>
</evidence>
<evidence type="ECO:0000259" key="1">
    <source>
        <dbReference type="PROSITE" id="PS50053"/>
    </source>
</evidence>
<reference evidence="2" key="1">
    <citation type="submission" date="2021-02" db="EMBL/GenBank/DDBJ databases">
        <authorList>
            <person name="Dougan E. K."/>
            <person name="Rhodes N."/>
            <person name="Thang M."/>
            <person name="Chan C."/>
        </authorList>
    </citation>
    <scope>NUCLEOTIDE SEQUENCE</scope>
</reference>
<gene>
    <name evidence="2" type="ORF">SPIL2461_LOCUS15986</name>
</gene>
<dbReference type="Pfam" id="PF13475">
    <property type="entry name" value="DUF4116"/>
    <property type="match status" value="2"/>
</dbReference>
<dbReference type="AlphaFoldDB" id="A0A812V0I4"/>
<dbReference type="Proteomes" id="UP000649617">
    <property type="component" value="Unassembled WGS sequence"/>
</dbReference>
<name>A0A812V0I4_SYMPI</name>
<dbReference type="EMBL" id="CAJNIZ010040380">
    <property type="protein sequence ID" value="CAE7602291.1"/>
    <property type="molecule type" value="Genomic_DNA"/>
</dbReference>
<dbReference type="Gene3D" id="3.10.20.90">
    <property type="entry name" value="Phosphatidylinositol 3-kinase Catalytic Subunit, Chain A, domain 1"/>
    <property type="match status" value="1"/>
</dbReference>
<feature type="domain" description="Ubiquitin-like" evidence="1">
    <location>
        <begin position="1"/>
        <end position="60"/>
    </location>
</feature>
<dbReference type="PROSITE" id="PS50053">
    <property type="entry name" value="UBIQUITIN_2"/>
    <property type="match status" value="1"/>
</dbReference>
<dbReference type="Pfam" id="PF00240">
    <property type="entry name" value="ubiquitin"/>
    <property type="match status" value="1"/>
</dbReference>
<dbReference type="SUPFAM" id="SSF54236">
    <property type="entry name" value="Ubiquitin-like"/>
    <property type="match status" value="1"/>
</dbReference>
<comment type="caution">
    <text evidence="2">The sequence shown here is derived from an EMBL/GenBank/DDBJ whole genome shotgun (WGS) entry which is preliminary data.</text>
</comment>
<organism evidence="2 3">
    <name type="scientific">Symbiodinium pilosum</name>
    <name type="common">Dinoflagellate</name>
    <dbReference type="NCBI Taxonomy" id="2952"/>
    <lineage>
        <taxon>Eukaryota</taxon>
        <taxon>Sar</taxon>
        <taxon>Alveolata</taxon>
        <taxon>Dinophyceae</taxon>
        <taxon>Suessiales</taxon>
        <taxon>Symbiodiniaceae</taxon>
        <taxon>Symbiodinium</taxon>
    </lineage>
</organism>
<dbReference type="InterPro" id="IPR029071">
    <property type="entry name" value="Ubiquitin-like_domsf"/>
</dbReference>
<accession>A0A812V0I4</accession>